<reference evidence="2 3" key="1">
    <citation type="submission" date="2016-08" db="EMBL/GenBank/DDBJ databases">
        <title>A Parts List for Fungal Cellulosomes Revealed by Comparative Genomics.</title>
        <authorList>
            <consortium name="DOE Joint Genome Institute"/>
            <person name="Haitjema C.H."/>
            <person name="Gilmore S.P."/>
            <person name="Henske J.K."/>
            <person name="Solomon K.V."/>
            <person name="De Groot R."/>
            <person name="Kuo A."/>
            <person name="Mondo S.J."/>
            <person name="Salamov A.A."/>
            <person name="Labutti K."/>
            <person name="Zhao Z."/>
            <person name="Chiniquy J."/>
            <person name="Barry K."/>
            <person name="Brewer H.M."/>
            <person name="Purvine S.O."/>
            <person name="Wright A.T."/>
            <person name="Boxma B."/>
            <person name="Van Alen T."/>
            <person name="Hackstein J.H."/>
            <person name="Baker S.E."/>
            <person name="Grigoriev I.V."/>
            <person name="O'Malley M.A."/>
        </authorList>
    </citation>
    <scope>NUCLEOTIDE SEQUENCE [LARGE SCALE GENOMIC DNA]</scope>
    <source>
        <strain evidence="2 3">G1</strain>
    </source>
</reference>
<dbReference type="AlphaFoldDB" id="A0A1Y1ZIK6"/>
<accession>A0A1Y1ZIK6</accession>
<protein>
    <submittedName>
        <fullName evidence="2">Uncharacterized protein</fullName>
    </submittedName>
</protein>
<keyword evidence="3" id="KW-1185">Reference proteome</keyword>
<comment type="caution">
    <text evidence="2">The sequence shown here is derived from an EMBL/GenBank/DDBJ whole genome shotgun (WGS) entry which is preliminary data.</text>
</comment>
<keyword evidence="1" id="KW-0472">Membrane</keyword>
<proteinExistence type="predicted"/>
<evidence type="ECO:0000313" key="3">
    <source>
        <dbReference type="Proteomes" id="UP000193920"/>
    </source>
</evidence>
<name>A0A1Y1ZIK6_9FUNG</name>
<organism evidence="2 3">
    <name type="scientific">Neocallimastix californiae</name>
    <dbReference type="NCBI Taxonomy" id="1754190"/>
    <lineage>
        <taxon>Eukaryota</taxon>
        <taxon>Fungi</taxon>
        <taxon>Fungi incertae sedis</taxon>
        <taxon>Chytridiomycota</taxon>
        <taxon>Chytridiomycota incertae sedis</taxon>
        <taxon>Neocallimastigomycetes</taxon>
        <taxon>Neocallimastigales</taxon>
        <taxon>Neocallimastigaceae</taxon>
        <taxon>Neocallimastix</taxon>
    </lineage>
</organism>
<evidence type="ECO:0000256" key="1">
    <source>
        <dbReference type="SAM" id="Phobius"/>
    </source>
</evidence>
<sequence>MGFILIFYFKGSINELIEKFDDDVNAIIETYDINAETNGKLSEKLEKGKKKINYYYKKVRGVIITFIVLLTVVTISVPVITYDKYILEHVEYNFKVSERKDHVLDIFMFSYETLLQDRHAYLPGEAESRLNNEIKKLEVMNIKIFYSDNINNFDKELQENIYMGKLGLSPTIKMSYLDEIFLNHKCFNINMDLCSNITEKIDNDFTEDLIKFNVDEIISEFIERARSILYRSNITYQKTEVDPYNLDYGDIHQFRQRYLNDNDYQFEYDIYDYIIGALKKYEEIIYQIINLKIKDGILCIIAFYIIGISLILFSIVYTRRIIKEANTSLIEIINIAFIIPKSAVDSSPEFKRFIDTGFLDY</sequence>
<dbReference type="OrthoDB" id="10381545at2759"/>
<keyword evidence="1" id="KW-1133">Transmembrane helix</keyword>
<dbReference type="Proteomes" id="UP000193920">
    <property type="component" value="Unassembled WGS sequence"/>
</dbReference>
<dbReference type="EMBL" id="MCOG01000402">
    <property type="protein sequence ID" value="ORY09867.1"/>
    <property type="molecule type" value="Genomic_DNA"/>
</dbReference>
<gene>
    <name evidence="2" type="ORF">LY90DRAFT_518804</name>
</gene>
<feature type="transmembrane region" description="Helical" evidence="1">
    <location>
        <begin position="295"/>
        <end position="317"/>
    </location>
</feature>
<keyword evidence="1" id="KW-0812">Transmembrane</keyword>
<feature type="transmembrane region" description="Helical" evidence="1">
    <location>
        <begin position="59"/>
        <end position="80"/>
    </location>
</feature>
<evidence type="ECO:0000313" key="2">
    <source>
        <dbReference type="EMBL" id="ORY09867.1"/>
    </source>
</evidence>